<proteinExistence type="predicted"/>
<reference evidence="2" key="1">
    <citation type="journal article" date="2019" name="Int. J. Syst. Evol. Microbiol.">
        <title>The Global Catalogue of Microorganisms (GCM) 10K type strain sequencing project: providing services to taxonomists for standard genome sequencing and annotation.</title>
        <authorList>
            <consortium name="The Broad Institute Genomics Platform"/>
            <consortium name="The Broad Institute Genome Sequencing Center for Infectious Disease"/>
            <person name="Wu L."/>
            <person name="Ma J."/>
        </authorList>
    </citation>
    <scope>NUCLEOTIDE SEQUENCE [LARGE SCALE GENOMIC DNA]</scope>
    <source>
        <strain evidence="2">JCM 17106</strain>
    </source>
</reference>
<dbReference type="Proteomes" id="UP001500459">
    <property type="component" value="Unassembled WGS sequence"/>
</dbReference>
<organism evidence="1 2">
    <name type="scientific">Aquimarina addita</name>
    <dbReference type="NCBI Taxonomy" id="870485"/>
    <lineage>
        <taxon>Bacteria</taxon>
        <taxon>Pseudomonadati</taxon>
        <taxon>Bacteroidota</taxon>
        <taxon>Flavobacteriia</taxon>
        <taxon>Flavobacteriales</taxon>
        <taxon>Flavobacteriaceae</taxon>
        <taxon>Aquimarina</taxon>
    </lineage>
</organism>
<keyword evidence="2" id="KW-1185">Reference proteome</keyword>
<gene>
    <name evidence="1" type="ORF">GCM10022393_39550</name>
</gene>
<evidence type="ECO:0000313" key="1">
    <source>
        <dbReference type="EMBL" id="GAA3521265.1"/>
    </source>
</evidence>
<name>A0ABP6UUJ3_9FLAO</name>
<protein>
    <submittedName>
        <fullName evidence="1">Uncharacterized protein</fullName>
    </submittedName>
</protein>
<accession>A0ABP6UUJ3</accession>
<dbReference type="EMBL" id="BAABCW010000025">
    <property type="protein sequence ID" value="GAA3521265.1"/>
    <property type="molecule type" value="Genomic_DNA"/>
</dbReference>
<sequence>MIAQELEKEIVEVPVVTKTVQGTFDGYEDDIFSFTYATEDGDEANIFFKNIKPEFLKAYELKSNKYVGKSFSITFDTVEEAEVDDDGDTQYNRVRTVTKLALIK</sequence>
<comment type="caution">
    <text evidence="1">The sequence shown here is derived from an EMBL/GenBank/DDBJ whole genome shotgun (WGS) entry which is preliminary data.</text>
</comment>
<evidence type="ECO:0000313" key="2">
    <source>
        <dbReference type="Proteomes" id="UP001500459"/>
    </source>
</evidence>